<evidence type="ECO:0000313" key="4">
    <source>
        <dbReference type="Proteomes" id="UP000325315"/>
    </source>
</evidence>
<evidence type="ECO:0000256" key="1">
    <source>
        <dbReference type="SAM" id="Phobius"/>
    </source>
</evidence>
<comment type="caution">
    <text evidence="3">The sequence shown here is derived from an EMBL/GenBank/DDBJ whole genome shotgun (WGS) entry which is preliminary data.</text>
</comment>
<keyword evidence="1" id="KW-1133">Transmembrane helix</keyword>
<protein>
    <submittedName>
        <fullName evidence="3">Integrase</fullName>
    </submittedName>
</protein>
<organism evidence="3 4">
    <name type="scientific">Gossypium australe</name>
    <dbReference type="NCBI Taxonomy" id="47621"/>
    <lineage>
        <taxon>Eukaryota</taxon>
        <taxon>Viridiplantae</taxon>
        <taxon>Streptophyta</taxon>
        <taxon>Embryophyta</taxon>
        <taxon>Tracheophyta</taxon>
        <taxon>Spermatophyta</taxon>
        <taxon>Magnoliopsida</taxon>
        <taxon>eudicotyledons</taxon>
        <taxon>Gunneridae</taxon>
        <taxon>Pentapetalae</taxon>
        <taxon>rosids</taxon>
        <taxon>malvids</taxon>
        <taxon>Malvales</taxon>
        <taxon>Malvaceae</taxon>
        <taxon>Malvoideae</taxon>
        <taxon>Gossypium</taxon>
    </lineage>
</organism>
<evidence type="ECO:0000259" key="2">
    <source>
        <dbReference type="Pfam" id="PF17921"/>
    </source>
</evidence>
<name>A0A5B6WR11_9ROSI</name>
<dbReference type="InterPro" id="IPR041588">
    <property type="entry name" value="Integrase_H2C2"/>
</dbReference>
<accession>A0A5B6WR11</accession>
<evidence type="ECO:0000313" key="3">
    <source>
        <dbReference type="EMBL" id="KAA3484270.1"/>
    </source>
</evidence>
<dbReference type="Pfam" id="PF17921">
    <property type="entry name" value="Integrase_H2C2"/>
    <property type="match status" value="1"/>
</dbReference>
<sequence>MKVVRRTNSTLVIMVVYTSVTIYATKMYCDLKMYWWSGMKREILEFVSKCLVCQQMKAEHQVLSGLLQPVMILE</sequence>
<proteinExistence type="predicted"/>
<dbReference type="Gene3D" id="1.10.340.70">
    <property type="match status" value="1"/>
</dbReference>
<gene>
    <name evidence="3" type="ORF">EPI10_006363</name>
</gene>
<reference evidence="3" key="1">
    <citation type="submission" date="2019-08" db="EMBL/GenBank/DDBJ databases">
        <authorList>
            <person name="Liu F."/>
        </authorList>
    </citation>
    <scope>NUCLEOTIDE SEQUENCE [LARGE SCALE GENOMIC DNA]</scope>
    <source>
        <strain evidence="3">PA1801</strain>
        <tissue evidence="3">Leaf</tissue>
    </source>
</reference>
<keyword evidence="4" id="KW-1185">Reference proteome</keyword>
<feature type="transmembrane region" description="Helical" evidence="1">
    <location>
        <begin position="12"/>
        <end position="31"/>
    </location>
</feature>
<dbReference type="AlphaFoldDB" id="A0A5B6WR11"/>
<keyword evidence="1" id="KW-0472">Membrane</keyword>
<keyword evidence="1" id="KW-0812">Transmembrane</keyword>
<dbReference type="Proteomes" id="UP000325315">
    <property type="component" value="Unassembled WGS sequence"/>
</dbReference>
<feature type="domain" description="Integrase zinc-binding" evidence="2">
    <location>
        <begin position="32"/>
        <end position="58"/>
    </location>
</feature>
<dbReference type="EMBL" id="SMMG02000002">
    <property type="protein sequence ID" value="KAA3484270.1"/>
    <property type="molecule type" value="Genomic_DNA"/>
</dbReference>